<dbReference type="PROSITE" id="PS00041">
    <property type="entry name" value="HTH_ARAC_FAMILY_1"/>
    <property type="match status" value="1"/>
</dbReference>
<dbReference type="Pfam" id="PF12833">
    <property type="entry name" value="HTH_18"/>
    <property type="match status" value="1"/>
</dbReference>
<protein>
    <submittedName>
        <fullName evidence="5">AraC-like DNA-binding protein</fullName>
    </submittedName>
</protein>
<dbReference type="InterPro" id="IPR018060">
    <property type="entry name" value="HTH_AraC"/>
</dbReference>
<gene>
    <name evidence="5" type="ORF">HEB94_001090</name>
</gene>
<dbReference type="EMBL" id="JADBEM010000001">
    <property type="protein sequence ID" value="MBE1604242.1"/>
    <property type="molecule type" value="Genomic_DNA"/>
</dbReference>
<proteinExistence type="predicted"/>
<dbReference type="InterPro" id="IPR018062">
    <property type="entry name" value="HTH_AraC-typ_CS"/>
</dbReference>
<sequence>MGEEVVSTDTVERSEREAFWHHVLADTFAAVQLERWTGHGLEPAAQLSATRRGRLLFAELEATPHVHRRTPRQIRQADAMFFQAAILTKGAASLEQEGRLAQLSPGDLVVYENSRPFTWTFTDSWAVTVLSIPSDTVSLTDSERRAMSARRHSGQTGLSGVVARLVLDLTRHASEIPEGQSERILAHTTDLAISLFATSVKAEYADARHRTMLDRIKGHIETHFRYAGLTPDDIAAAVRISTRYLHKLFEAEHQTVTLYLRDLRLRCARQELLDPRLAHRSVAEIAHGCGFGDLSGFNRTFKAAYGSTPSDLRRRADLRSPPMASRDGR</sequence>
<reference evidence="5" key="1">
    <citation type="submission" date="2020-10" db="EMBL/GenBank/DDBJ databases">
        <title>Sequencing the genomes of 1000 actinobacteria strains.</title>
        <authorList>
            <person name="Klenk H.-P."/>
        </authorList>
    </citation>
    <scope>NUCLEOTIDE SEQUENCE</scope>
    <source>
        <strain evidence="5">DSM 45354</strain>
    </source>
</reference>
<dbReference type="Pfam" id="PF14525">
    <property type="entry name" value="AraC_binding_2"/>
    <property type="match status" value="1"/>
</dbReference>
<dbReference type="AlphaFoldDB" id="A0A927MVU0"/>
<dbReference type="Gene3D" id="1.10.10.60">
    <property type="entry name" value="Homeodomain-like"/>
    <property type="match status" value="1"/>
</dbReference>
<keyword evidence="6" id="KW-1185">Reference proteome</keyword>
<accession>A0A927MVU0</accession>
<dbReference type="PANTHER" id="PTHR46796">
    <property type="entry name" value="HTH-TYPE TRANSCRIPTIONAL ACTIVATOR RHAS-RELATED"/>
    <property type="match status" value="1"/>
</dbReference>
<comment type="caution">
    <text evidence="5">The sequence shown here is derived from an EMBL/GenBank/DDBJ whole genome shotgun (WGS) entry which is preliminary data.</text>
</comment>
<dbReference type="GO" id="GO:0003700">
    <property type="term" value="F:DNA-binding transcription factor activity"/>
    <property type="evidence" value="ECO:0007669"/>
    <property type="project" value="InterPro"/>
</dbReference>
<dbReference type="SMART" id="SM00342">
    <property type="entry name" value="HTH_ARAC"/>
    <property type="match status" value="1"/>
</dbReference>
<dbReference type="InterPro" id="IPR035418">
    <property type="entry name" value="AraC-bd_2"/>
</dbReference>
<evidence type="ECO:0000259" key="4">
    <source>
        <dbReference type="PROSITE" id="PS01124"/>
    </source>
</evidence>
<name>A0A927MVU0_9ACTN</name>
<evidence type="ECO:0000313" key="5">
    <source>
        <dbReference type="EMBL" id="MBE1604242.1"/>
    </source>
</evidence>
<feature type="domain" description="HTH araC/xylS-type" evidence="4">
    <location>
        <begin position="214"/>
        <end position="315"/>
    </location>
</feature>
<dbReference type="GO" id="GO:0043565">
    <property type="term" value="F:sequence-specific DNA binding"/>
    <property type="evidence" value="ECO:0007669"/>
    <property type="project" value="InterPro"/>
</dbReference>
<evidence type="ECO:0000256" key="1">
    <source>
        <dbReference type="ARBA" id="ARBA00023015"/>
    </source>
</evidence>
<dbReference type="SUPFAM" id="SSF46689">
    <property type="entry name" value="Homeodomain-like"/>
    <property type="match status" value="1"/>
</dbReference>
<dbReference type="PANTHER" id="PTHR46796:SF6">
    <property type="entry name" value="ARAC SUBFAMILY"/>
    <property type="match status" value="1"/>
</dbReference>
<evidence type="ECO:0000256" key="3">
    <source>
        <dbReference type="ARBA" id="ARBA00023163"/>
    </source>
</evidence>
<keyword evidence="3" id="KW-0804">Transcription</keyword>
<keyword evidence="2 5" id="KW-0238">DNA-binding</keyword>
<keyword evidence="1" id="KW-0805">Transcription regulation</keyword>
<organism evidence="5 6">
    <name type="scientific">Actinopolymorpha pittospori</name>
    <dbReference type="NCBI Taxonomy" id="648752"/>
    <lineage>
        <taxon>Bacteria</taxon>
        <taxon>Bacillati</taxon>
        <taxon>Actinomycetota</taxon>
        <taxon>Actinomycetes</taxon>
        <taxon>Propionibacteriales</taxon>
        <taxon>Actinopolymorphaceae</taxon>
        <taxon>Actinopolymorpha</taxon>
    </lineage>
</organism>
<dbReference type="InterPro" id="IPR009057">
    <property type="entry name" value="Homeodomain-like_sf"/>
</dbReference>
<dbReference type="RefSeq" id="WP_192748832.1">
    <property type="nucleotide sequence ID" value="NZ_BAABJL010000208.1"/>
</dbReference>
<dbReference type="Proteomes" id="UP000638648">
    <property type="component" value="Unassembled WGS sequence"/>
</dbReference>
<dbReference type="PROSITE" id="PS01124">
    <property type="entry name" value="HTH_ARAC_FAMILY_2"/>
    <property type="match status" value="1"/>
</dbReference>
<dbReference type="PRINTS" id="PR00032">
    <property type="entry name" value="HTHARAC"/>
</dbReference>
<dbReference type="InterPro" id="IPR050204">
    <property type="entry name" value="AraC_XylS_family_regulators"/>
</dbReference>
<dbReference type="InterPro" id="IPR020449">
    <property type="entry name" value="Tscrpt_reg_AraC-type_HTH"/>
</dbReference>
<evidence type="ECO:0000256" key="2">
    <source>
        <dbReference type="ARBA" id="ARBA00023125"/>
    </source>
</evidence>
<evidence type="ECO:0000313" key="6">
    <source>
        <dbReference type="Proteomes" id="UP000638648"/>
    </source>
</evidence>